<dbReference type="PROSITE" id="PS51257">
    <property type="entry name" value="PROKAR_LIPOPROTEIN"/>
    <property type="match status" value="1"/>
</dbReference>
<keyword evidence="2" id="KW-0732">Signal</keyword>
<feature type="region of interest" description="Disordered" evidence="1">
    <location>
        <begin position="27"/>
        <end position="49"/>
    </location>
</feature>
<protein>
    <recommendedName>
        <fullName evidence="5">Carboxypeptidase regulatory-like domain-containing protein</fullName>
    </recommendedName>
</protein>
<name>A0AAE3G1T3_9GAMM</name>
<dbReference type="RefSeq" id="WP_253475398.1">
    <property type="nucleotide sequence ID" value="NZ_JALJXV010000002.1"/>
</dbReference>
<evidence type="ECO:0008006" key="5">
    <source>
        <dbReference type="Google" id="ProtNLM"/>
    </source>
</evidence>
<evidence type="ECO:0000313" key="4">
    <source>
        <dbReference type="Proteomes" id="UP001205843"/>
    </source>
</evidence>
<dbReference type="AlphaFoldDB" id="A0AAE3G1T3"/>
<evidence type="ECO:0000313" key="3">
    <source>
        <dbReference type="EMBL" id="MCP1673989.1"/>
    </source>
</evidence>
<sequence length="674" mass="71575">MQFKKWLLVILMLLALGALAACNSSGGGGGSSGSNDNGGGGGDDDPPAAVTAFQGEVLAPGGELAFLQPHPVERMLAWVSGQSFAGMSGLSPVAGITVELIRVDNDGNKIGDVIATATTSLTGTYNLTLPENTSLPPSANLVIRAVGHTQTLRAQAVEDDIKVDPTSEFVLRKLIDFQVPLDQIAARDVVRIRGDIDALGIDAGASIEAAAAALEAASGSYMESQAESLSTPPAESIAAVLGDWRVSSLRLEMGYRTQEPPQTAGGTIGMLTDGGGFQLFDGGGDLQGRDLEETTYYFAEQYNFTGGQNLFTEFGVDPINEDDSFPLILESNGALLVQVPFEEDVLDGDFATRQPAADNRFRAIGDNLFVGVNRFYERLYGVTNDALDTNRFFGERFGADITLIGRVDTNLTASNVSGTYGFVQFGVQLEDNYTGTVGYLRNFNFDGMGGVDVGNDDEIEIEHFYGSAVEVNAVGPDPSTLDYEVNDGGLTLVENDEPLIAFNLTADAQVFWTNDVTSTLDEAEEEVIRDEYGLLMAVKLPASQPDLNGKRYRMQGISLGVGRAGGGDVAELDMQLFGDLVFDGGNVQLVGARERLLERDSKTGRPEFISGERADSDTVGYSLGSNGSLTVEAGNIAFDGFVSADGQMIVLRRYANEGTGMQTLGLWIGTLVAD</sequence>
<reference evidence="3" key="1">
    <citation type="submission" date="2022-03" db="EMBL/GenBank/DDBJ databases">
        <title>Genomic Encyclopedia of Type Strains, Phase III (KMG-III): the genomes of soil and plant-associated and newly described type strains.</title>
        <authorList>
            <person name="Whitman W."/>
        </authorList>
    </citation>
    <scope>NUCLEOTIDE SEQUENCE</scope>
    <source>
        <strain evidence="3">ANL 6-2</strain>
    </source>
</reference>
<dbReference type="EMBL" id="JALJXV010000002">
    <property type="protein sequence ID" value="MCP1673989.1"/>
    <property type="molecule type" value="Genomic_DNA"/>
</dbReference>
<feature type="chain" id="PRO_5042086016" description="Carboxypeptidase regulatory-like domain-containing protein" evidence="2">
    <location>
        <begin position="21"/>
        <end position="674"/>
    </location>
</feature>
<organism evidence="3 4">
    <name type="scientific">Natronocella acetinitrilica</name>
    <dbReference type="NCBI Taxonomy" id="414046"/>
    <lineage>
        <taxon>Bacteria</taxon>
        <taxon>Pseudomonadati</taxon>
        <taxon>Pseudomonadota</taxon>
        <taxon>Gammaproteobacteria</taxon>
        <taxon>Chromatiales</taxon>
        <taxon>Ectothiorhodospiraceae</taxon>
        <taxon>Natronocella</taxon>
    </lineage>
</organism>
<keyword evidence="4" id="KW-1185">Reference proteome</keyword>
<dbReference type="Proteomes" id="UP001205843">
    <property type="component" value="Unassembled WGS sequence"/>
</dbReference>
<accession>A0AAE3G1T3</accession>
<evidence type="ECO:0000256" key="1">
    <source>
        <dbReference type="SAM" id="MobiDB-lite"/>
    </source>
</evidence>
<evidence type="ECO:0000256" key="2">
    <source>
        <dbReference type="SAM" id="SignalP"/>
    </source>
</evidence>
<feature type="compositionally biased region" description="Gly residues" evidence="1">
    <location>
        <begin position="27"/>
        <end position="41"/>
    </location>
</feature>
<gene>
    <name evidence="3" type="ORF">J2T57_001088</name>
</gene>
<feature type="signal peptide" evidence="2">
    <location>
        <begin position="1"/>
        <end position="20"/>
    </location>
</feature>
<proteinExistence type="predicted"/>
<comment type="caution">
    <text evidence="3">The sequence shown here is derived from an EMBL/GenBank/DDBJ whole genome shotgun (WGS) entry which is preliminary data.</text>
</comment>